<keyword evidence="3" id="KW-1185">Reference proteome</keyword>
<comment type="caution">
    <text evidence="2">The sequence shown here is derived from an EMBL/GenBank/DDBJ whole genome shotgun (WGS) entry which is preliminary data.</text>
</comment>
<evidence type="ECO:0000256" key="1">
    <source>
        <dbReference type="SAM" id="SignalP"/>
    </source>
</evidence>
<organism evidence="2 3">
    <name type="scientific">Penicillium frequentans</name>
    <dbReference type="NCBI Taxonomy" id="3151616"/>
    <lineage>
        <taxon>Eukaryota</taxon>
        <taxon>Fungi</taxon>
        <taxon>Dikarya</taxon>
        <taxon>Ascomycota</taxon>
        <taxon>Pezizomycotina</taxon>
        <taxon>Eurotiomycetes</taxon>
        <taxon>Eurotiomycetidae</taxon>
        <taxon>Eurotiales</taxon>
        <taxon>Aspergillaceae</taxon>
        <taxon>Penicillium</taxon>
    </lineage>
</organism>
<accession>A0AAD6CL99</accession>
<keyword evidence="1" id="KW-0732">Signal</keyword>
<proteinExistence type="predicted"/>
<sequence length="97" mass="10023">MVKLSIISIASVAAFASLGAAKNCQTQFDYCASALLTRGNYDIQIRNAVAAAQGSFPGVTRDNALFACLGGSNGEIKVIEKCGFECKNGGNGHTDSC</sequence>
<reference evidence="2 3" key="1">
    <citation type="journal article" date="2023" name="IMA Fungus">
        <title>Comparative genomic study of the Penicillium genus elucidates a diverse pangenome and 15 lateral gene transfer events.</title>
        <authorList>
            <person name="Petersen C."/>
            <person name="Sorensen T."/>
            <person name="Nielsen M.R."/>
            <person name="Sondergaard T.E."/>
            <person name="Sorensen J.L."/>
            <person name="Fitzpatrick D.A."/>
            <person name="Frisvad J.C."/>
            <person name="Nielsen K.L."/>
        </authorList>
    </citation>
    <scope>NUCLEOTIDE SEQUENCE [LARGE SCALE GENOMIC DNA]</scope>
    <source>
        <strain evidence="2 3">IBT 35679</strain>
    </source>
</reference>
<evidence type="ECO:0000313" key="2">
    <source>
        <dbReference type="EMBL" id="KAJ5525316.1"/>
    </source>
</evidence>
<gene>
    <name evidence="2" type="ORF">N7494_011966</name>
</gene>
<evidence type="ECO:0000313" key="3">
    <source>
        <dbReference type="Proteomes" id="UP001220324"/>
    </source>
</evidence>
<protein>
    <submittedName>
        <fullName evidence="2">Uncharacterized protein</fullName>
    </submittedName>
</protein>
<dbReference type="EMBL" id="JAQIZZ010000008">
    <property type="protein sequence ID" value="KAJ5525316.1"/>
    <property type="molecule type" value="Genomic_DNA"/>
</dbReference>
<feature type="signal peptide" evidence="1">
    <location>
        <begin position="1"/>
        <end position="21"/>
    </location>
</feature>
<dbReference type="Proteomes" id="UP001220324">
    <property type="component" value="Unassembled WGS sequence"/>
</dbReference>
<feature type="chain" id="PRO_5041945517" evidence="1">
    <location>
        <begin position="22"/>
        <end position="97"/>
    </location>
</feature>
<name>A0AAD6CL99_9EURO</name>
<dbReference type="AlphaFoldDB" id="A0AAD6CL99"/>